<accession>A0A0V0GFJ5</accession>
<dbReference type="AlphaFoldDB" id="A0A0V0GFJ5"/>
<sequence>QSLKDELEAFKSKKFEYSSNCYLRARGGCCEQIKKIWKESGRCLYGEKIYRGRGRNSGCGSHASVLQMS</sequence>
<name>A0A0V0GFJ5_SOLCH</name>
<dbReference type="EMBL" id="GEDG01039897">
    <property type="protein sequence ID" value="JAP06933.1"/>
    <property type="molecule type" value="Transcribed_RNA"/>
</dbReference>
<organism evidence="1">
    <name type="scientific">Solanum chacoense</name>
    <name type="common">Chaco potato</name>
    <dbReference type="NCBI Taxonomy" id="4108"/>
    <lineage>
        <taxon>Eukaryota</taxon>
        <taxon>Viridiplantae</taxon>
        <taxon>Streptophyta</taxon>
        <taxon>Embryophyta</taxon>
        <taxon>Tracheophyta</taxon>
        <taxon>Spermatophyta</taxon>
        <taxon>Magnoliopsida</taxon>
        <taxon>eudicotyledons</taxon>
        <taxon>Gunneridae</taxon>
        <taxon>Pentapetalae</taxon>
        <taxon>asterids</taxon>
        <taxon>lamiids</taxon>
        <taxon>Solanales</taxon>
        <taxon>Solanaceae</taxon>
        <taxon>Solanoideae</taxon>
        <taxon>Solaneae</taxon>
        <taxon>Solanum</taxon>
    </lineage>
</organism>
<proteinExistence type="predicted"/>
<reference evidence="1" key="1">
    <citation type="submission" date="2015-12" db="EMBL/GenBank/DDBJ databases">
        <title>Gene expression during late stages of embryo sac development: a critical building block for successful pollen-pistil interactions.</title>
        <authorList>
            <person name="Liu Y."/>
            <person name="Joly V."/>
            <person name="Sabar M."/>
            <person name="Matton D.P."/>
        </authorList>
    </citation>
    <scope>NUCLEOTIDE SEQUENCE</scope>
</reference>
<evidence type="ECO:0000313" key="1">
    <source>
        <dbReference type="EMBL" id="JAP06933.1"/>
    </source>
</evidence>
<feature type="non-terminal residue" evidence="1">
    <location>
        <position position="1"/>
    </location>
</feature>
<protein>
    <submittedName>
        <fullName evidence="1">Putative ovule protein</fullName>
    </submittedName>
</protein>